<dbReference type="AlphaFoldDB" id="A0A4R6RD69"/>
<dbReference type="InterPro" id="IPR010634">
    <property type="entry name" value="DUF1223"/>
</dbReference>
<comment type="caution">
    <text evidence="2">The sequence shown here is derived from an EMBL/GenBank/DDBJ whole genome shotgun (WGS) entry which is preliminary data.</text>
</comment>
<evidence type="ECO:0008006" key="4">
    <source>
        <dbReference type="Google" id="ProtNLM"/>
    </source>
</evidence>
<evidence type="ECO:0000256" key="1">
    <source>
        <dbReference type="SAM" id="SignalP"/>
    </source>
</evidence>
<dbReference type="InterPro" id="IPR036249">
    <property type="entry name" value="Thioredoxin-like_sf"/>
</dbReference>
<dbReference type="PANTHER" id="PTHR36057">
    <property type="match status" value="1"/>
</dbReference>
<sequence>MASVASALAKSTRRTGAACCCVAALVAAPAAALAEPLGVVELFTSQGCSSCPPADDVLGHLAEDSDVVALTFAVDYWDYLGWKDSFARPEFTKRQRGYAEAQGRNGIYTPQVVVNGRDDIVGSDEAGIETMMRAMRRDGTGLAVPVEARIAGDRVLVTVPARASQDGKPAPRAAVWIAAYRTPQKVEIERGENGGRTVTYHNVVDRWQVLGMWDGDALTVELPLSDIAQAGTGGLAVILQTKVDGRPGPILGAAKIDLGAGRS</sequence>
<feature type="chain" id="PRO_5020483612" description="Secreted protein" evidence="1">
    <location>
        <begin position="35"/>
        <end position="263"/>
    </location>
</feature>
<feature type="signal peptide" evidence="1">
    <location>
        <begin position="1"/>
        <end position="34"/>
    </location>
</feature>
<organism evidence="2 3">
    <name type="scientific">Oharaeibacter diazotrophicus</name>
    <dbReference type="NCBI Taxonomy" id="1920512"/>
    <lineage>
        <taxon>Bacteria</taxon>
        <taxon>Pseudomonadati</taxon>
        <taxon>Pseudomonadota</taxon>
        <taxon>Alphaproteobacteria</taxon>
        <taxon>Hyphomicrobiales</taxon>
        <taxon>Pleomorphomonadaceae</taxon>
        <taxon>Oharaeibacter</taxon>
    </lineage>
</organism>
<protein>
    <recommendedName>
        <fullName evidence="4">Secreted protein</fullName>
    </recommendedName>
</protein>
<dbReference type="PANTHER" id="PTHR36057:SF1">
    <property type="entry name" value="LIPOPROTEIN LIPID ATTACHMENT SITE-LIKE PROTEIN, PUTATIVE (DUF1223)-RELATED"/>
    <property type="match status" value="1"/>
</dbReference>
<gene>
    <name evidence="2" type="ORF">EDD54_2596</name>
</gene>
<accession>A0A4R6RD69</accession>
<reference evidence="2 3" key="1">
    <citation type="submission" date="2019-03" db="EMBL/GenBank/DDBJ databases">
        <title>Genomic Encyclopedia of Type Strains, Phase IV (KMG-IV): sequencing the most valuable type-strain genomes for metagenomic binning, comparative biology and taxonomic classification.</title>
        <authorList>
            <person name="Goeker M."/>
        </authorList>
    </citation>
    <scope>NUCLEOTIDE SEQUENCE [LARGE SCALE GENOMIC DNA]</scope>
    <source>
        <strain evidence="2 3">DSM 102969</strain>
    </source>
</reference>
<evidence type="ECO:0000313" key="2">
    <source>
        <dbReference type="EMBL" id="TDP83995.1"/>
    </source>
</evidence>
<keyword evidence="3" id="KW-1185">Reference proteome</keyword>
<dbReference type="Pfam" id="PF06764">
    <property type="entry name" value="DUF1223"/>
    <property type="match status" value="1"/>
</dbReference>
<dbReference type="RefSeq" id="WP_126539776.1">
    <property type="nucleotide sequence ID" value="NZ_BSPM01000002.1"/>
</dbReference>
<dbReference type="OrthoDB" id="9808254at2"/>
<dbReference type="SUPFAM" id="SSF52833">
    <property type="entry name" value="Thioredoxin-like"/>
    <property type="match status" value="1"/>
</dbReference>
<dbReference type="Proteomes" id="UP000294547">
    <property type="component" value="Unassembled WGS sequence"/>
</dbReference>
<evidence type="ECO:0000313" key="3">
    <source>
        <dbReference type="Proteomes" id="UP000294547"/>
    </source>
</evidence>
<proteinExistence type="predicted"/>
<name>A0A4R6RD69_9HYPH</name>
<keyword evidence="1" id="KW-0732">Signal</keyword>
<dbReference type="EMBL" id="SNXY01000008">
    <property type="protein sequence ID" value="TDP83995.1"/>
    <property type="molecule type" value="Genomic_DNA"/>
</dbReference>